<dbReference type="Proteomes" id="UP000271241">
    <property type="component" value="Unassembled WGS sequence"/>
</dbReference>
<dbReference type="AlphaFoldDB" id="A0A4P9XLE7"/>
<dbReference type="GO" id="GO:0015194">
    <property type="term" value="F:L-serine transmembrane transporter activity"/>
    <property type="evidence" value="ECO:0007669"/>
    <property type="project" value="TreeGrafter"/>
</dbReference>
<feature type="transmembrane region" description="Helical" evidence="9">
    <location>
        <begin position="158"/>
        <end position="178"/>
    </location>
</feature>
<dbReference type="OrthoDB" id="438545at2759"/>
<feature type="transmembrane region" description="Helical" evidence="9">
    <location>
        <begin position="41"/>
        <end position="61"/>
    </location>
</feature>
<keyword evidence="12" id="KW-1185">Reference proteome</keyword>
<feature type="transmembrane region" description="Helical" evidence="9">
    <location>
        <begin position="12"/>
        <end position="35"/>
    </location>
</feature>
<feature type="transmembrane region" description="Helical" evidence="9">
    <location>
        <begin position="88"/>
        <end position="113"/>
    </location>
</feature>
<dbReference type="Pfam" id="PF01490">
    <property type="entry name" value="Aa_trans"/>
    <property type="match status" value="1"/>
</dbReference>
<evidence type="ECO:0000256" key="6">
    <source>
        <dbReference type="ARBA" id="ARBA00022970"/>
    </source>
</evidence>
<keyword evidence="8 9" id="KW-0472">Membrane</keyword>
<organism evidence="11 12">
    <name type="scientific">Thamnocephalis sphaerospora</name>
    <dbReference type="NCBI Taxonomy" id="78915"/>
    <lineage>
        <taxon>Eukaryota</taxon>
        <taxon>Fungi</taxon>
        <taxon>Fungi incertae sedis</taxon>
        <taxon>Zoopagomycota</taxon>
        <taxon>Zoopagomycotina</taxon>
        <taxon>Zoopagomycetes</taxon>
        <taxon>Zoopagales</taxon>
        <taxon>Sigmoideomycetaceae</taxon>
        <taxon>Thamnocephalis</taxon>
    </lineage>
</organism>
<dbReference type="GO" id="GO:0005290">
    <property type="term" value="F:L-histidine transmembrane transporter activity"/>
    <property type="evidence" value="ECO:0007669"/>
    <property type="project" value="TreeGrafter"/>
</dbReference>
<dbReference type="GO" id="GO:0015189">
    <property type="term" value="F:L-lysine transmembrane transporter activity"/>
    <property type="evidence" value="ECO:0007669"/>
    <property type="project" value="TreeGrafter"/>
</dbReference>
<evidence type="ECO:0000256" key="3">
    <source>
        <dbReference type="ARBA" id="ARBA00022448"/>
    </source>
</evidence>
<dbReference type="PANTHER" id="PTHR22950">
    <property type="entry name" value="AMINO ACID TRANSPORTER"/>
    <property type="match status" value="1"/>
</dbReference>
<dbReference type="InterPro" id="IPR013057">
    <property type="entry name" value="AA_transpt_TM"/>
</dbReference>
<evidence type="ECO:0000259" key="10">
    <source>
        <dbReference type="Pfam" id="PF01490"/>
    </source>
</evidence>
<feature type="transmembrane region" description="Helical" evidence="9">
    <location>
        <begin position="198"/>
        <end position="219"/>
    </location>
</feature>
<evidence type="ECO:0000256" key="4">
    <source>
        <dbReference type="ARBA" id="ARBA00022554"/>
    </source>
</evidence>
<comment type="subcellular location">
    <subcellularLocation>
        <location evidence="1">Vacuole membrane</location>
        <topology evidence="1">Multi-pass membrane protein</topology>
    </subcellularLocation>
</comment>
<accession>A0A4P9XLE7</accession>
<keyword evidence="7 9" id="KW-1133">Transmembrane helix</keyword>
<keyword evidence="6" id="KW-0029">Amino-acid transport</keyword>
<evidence type="ECO:0000256" key="9">
    <source>
        <dbReference type="SAM" id="Phobius"/>
    </source>
</evidence>
<evidence type="ECO:0000256" key="1">
    <source>
        <dbReference type="ARBA" id="ARBA00004128"/>
    </source>
</evidence>
<keyword evidence="3" id="KW-0813">Transport</keyword>
<evidence type="ECO:0000256" key="7">
    <source>
        <dbReference type="ARBA" id="ARBA00022989"/>
    </source>
</evidence>
<protein>
    <submittedName>
        <fullName evidence="11">Putative amino acid transporter</fullName>
    </submittedName>
</protein>
<feature type="transmembrane region" description="Helical" evidence="9">
    <location>
        <begin position="133"/>
        <end position="151"/>
    </location>
</feature>
<evidence type="ECO:0000256" key="8">
    <source>
        <dbReference type="ARBA" id="ARBA00023136"/>
    </source>
</evidence>
<dbReference type="GO" id="GO:0005313">
    <property type="term" value="F:L-glutamate transmembrane transporter activity"/>
    <property type="evidence" value="ECO:0007669"/>
    <property type="project" value="TreeGrafter"/>
</dbReference>
<evidence type="ECO:0000313" key="12">
    <source>
        <dbReference type="Proteomes" id="UP000271241"/>
    </source>
</evidence>
<feature type="transmembrane region" description="Helical" evidence="9">
    <location>
        <begin position="335"/>
        <end position="353"/>
    </location>
</feature>
<dbReference type="GO" id="GO:0061459">
    <property type="term" value="F:L-arginine transmembrane transporter activity"/>
    <property type="evidence" value="ECO:0007669"/>
    <property type="project" value="TreeGrafter"/>
</dbReference>
<reference evidence="12" key="1">
    <citation type="journal article" date="2018" name="Nat. Microbiol.">
        <title>Leveraging single-cell genomics to expand the fungal tree of life.</title>
        <authorList>
            <person name="Ahrendt S.R."/>
            <person name="Quandt C.A."/>
            <person name="Ciobanu D."/>
            <person name="Clum A."/>
            <person name="Salamov A."/>
            <person name="Andreopoulos B."/>
            <person name="Cheng J.F."/>
            <person name="Woyke T."/>
            <person name="Pelin A."/>
            <person name="Henrissat B."/>
            <person name="Reynolds N.K."/>
            <person name="Benny G.L."/>
            <person name="Smith M.E."/>
            <person name="James T.Y."/>
            <person name="Grigoriev I.V."/>
        </authorList>
    </citation>
    <scope>NUCLEOTIDE SEQUENCE [LARGE SCALE GENOMIC DNA]</scope>
    <source>
        <strain evidence="12">RSA 1356</strain>
    </source>
</reference>
<dbReference type="EMBL" id="KZ992936">
    <property type="protein sequence ID" value="RKP06181.1"/>
    <property type="molecule type" value="Genomic_DNA"/>
</dbReference>
<comment type="similarity">
    <text evidence="2">Belongs to the amino acid/polyamine transporter 2 family.</text>
</comment>
<sequence>MRARLGEPSATVGSSVINLANTILGAGMLAMPAAIAAVGLAFGSFLILFSASCSGFGLYLLSRCAARTHGRDASFFSVAQMTYPRAAVLIDLAIAIKCFGVGISYLIIIGDLAPEVVSALGGDTTGALGDRRVWITLFMLIIAPLSFLKRLDSLRYTSVAALGAVVYLFCIVVYYFFFPSAPDHGSTPSPHTPMPITWFRFSTSFFTNLPIFVFAFTCHQNIFTVYNELVDNSQTYVSRVIYRAIGAALAIYQCIGILGYLSFGDHVLPNIILMYNKGPVVTAGRVAIIVLQLFSYPLQCHPCRASVTIVNEDANSLDSGNTNVPGPAPTMPTDARFLLITCGILAASYIMAISVSELDFVLSLVGSTGSTTISFILPGIFYWRLTAPSDDHAQPRTWKAKLLRTLSGALACYGVCVMTICLTFLIRRAIFGTQ</sequence>
<evidence type="ECO:0000313" key="11">
    <source>
        <dbReference type="EMBL" id="RKP06181.1"/>
    </source>
</evidence>
<dbReference type="STRING" id="78915.A0A4P9XLE7"/>
<dbReference type="GO" id="GO:0005302">
    <property type="term" value="F:L-tyrosine transmembrane transporter activity"/>
    <property type="evidence" value="ECO:0007669"/>
    <property type="project" value="TreeGrafter"/>
</dbReference>
<keyword evidence="5 9" id="KW-0812">Transmembrane</keyword>
<keyword evidence="4" id="KW-0926">Vacuole</keyword>
<feature type="transmembrane region" description="Helical" evidence="9">
    <location>
        <begin position="240"/>
        <end position="263"/>
    </location>
</feature>
<feature type="domain" description="Amino acid transporter transmembrane" evidence="10">
    <location>
        <begin position="10"/>
        <end position="421"/>
    </location>
</feature>
<dbReference type="GO" id="GO:0000329">
    <property type="term" value="C:fungal-type vacuole membrane"/>
    <property type="evidence" value="ECO:0007669"/>
    <property type="project" value="TreeGrafter"/>
</dbReference>
<evidence type="ECO:0000256" key="5">
    <source>
        <dbReference type="ARBA" id="ARBA00022692"/>
    </source>
</evidence>
<feature type="transmembrane region" description="Helical" evidence="9">
    <location>
        <begin position="403"/>
        <end position="426"/>
    </location>
</feature>
<dbReference type="PANTHER" id="PTHR22950:SF678">
    <property type="entry name" value="VACUOLAR AMINO ACID TRANSPORTER 5-RELATED"/>
    <property type="match status" value="1"/>
</dbReference>
<evidence type="ECO:0000256" key="2">
    <source>
        <dbReference type="ARBA" id="ARBA00008066"/>
    </source>
</evidence>
<proteinExistence type="inferred from homology"/>
<gene>
    <name evidence="11" type="ORF">THASP1DRAFT_18803</name>
</gene>
<name>A0A4P9XLE7_9FUNG</name>
<feature type="transmembrane region" description="Helical" evidence="9">
    <location>
        <begin position="360"/>
        <end position="383"/>
    </location>
</feature>